<dbReference type="EMBL" id="HF935354">
    <property type="protein sequence ID" value="CCX29803.1"/>
    <property type="molecule type" value="Genomic_DNA"/>
</dbReference>
<dbReference type="Proteomes" id="UP000018144">
    <property type="component" value="Unassembled WGS sequence"/>
</dbReference>
<protein>
    <submittedName>
        <fullName evidence="1">Uncharacterized protein</fullName>
    </submittedName>
</protein>
<keyword evidence="2" id="KW-1185">Reference proteome</keyword>
<name>U4LD81_PYROM</name>
<dbReference type="AlphaFoldDB" id="U4LD81"/>
<proteinExistence type="predicted"/>
<evidence type="ECO:0000313" key="2">
    <source>
        <dbReference type="Proteomes" id="UP000018144"/>
    </source>
</evidence>
<reference evidence="1 2" key="1">
    <citation type="journal article" date="2013" name="PLoS Genet.">
        <title>The genome and development-dependent transcriptomes of Pyronema confluens: a window into fungal evolution.</title>
        <authorList>
            <person name="Traeger S."/>
            <person name="Altegoer F."/>
            <person name="Freitag M."/>
            <person name="Gabaldon T."/>
            <person name="Kempken F."/>
            <person name="Kumar A."/>
            <person name="Marcet-Houben M."/>
            <person name="Poggeler S."/>
            <person name="Stajich J.E."/>
            <person name="Nowrousian M."/>
        </authorList>
    </citation>
    <scope>NUCLEOTIDE SEQUENCE [LARGE SCALE GENOMIC DNA]</scope>
    <source>
        <strain evidence="2">CBS 100304</strain>
        <tissue evidence="1">Vegetative mycelium</tissue>
    </source>
</reference>
<sequence>MTWNLSKVSQATISDYGHTESTRRLQLDRRAPWASGRLSDLSKHFLDYQATNHSRTKFQSPNHSGR</sequence>
<gene>
    <name evidence="1" type="ORF">PCON_07129</name>
</gene>
<evidence type="ECO:0000313" key="1">
    <source>
        <dbReference type="EMBL" id="CCX29803.1"/>
    </source>
</evidence>
<accession>U4LD81</accession>
<organism evidence="1 2">
    <name type="scientific">Pyronema omphalodes (strain CBS 100304)</name>
    <name type="common">Pyronema confluens</name>
    <dbReference type="NCBI Taxonomy" id="1076935"/>
    <lineage>
        <taxon>Eukaryota</taxon>
        <taxon>Fungi</taxon>
        <taxon>Dikarya</taxon>
        <taxon>Ascomycota</taxon>
        <taxon>Pezizomycotina</taxon>
        <taxon>Pezizomycetes</taxon>
        <taxon>Pezizales</taxon>
        <taxon>Pyronemataceae</taxon>
        <taxon>Pyronema</taxon>
    </lineage>
</organism>